<dbReference type="EMBL" id="KQ964262">
    <property type="protein sequence ID" value="KXJ87436.1"/>
    <property type="molecule type" value="Genomic_DNA"/>
</dbReference>
<feature type="region of interest" description="Disordered" evidence="1">
    <location>
        <begin position="1"/>
        <end position="25"/>
    </location>
</feature>
<evidence type="ECO:0000256" key="1">
    <source>
        <dbReference type="SAM" id="MobiDB-lite"/>
    </source>
</evidence>
<protein>
    <submittedName>
        <fullName evidence="2">Uncharacterized protein</fullName>
    </submittedName>
</protein>
<dbReference type="AlphaFoldDB" id="A0A136IRC8"/>
<reference evidence="3" key="1">
    <citation type="submission" date="2016-02" db="EMBL/GenBank/DDBJ databases">
        <title>Draft genome sequence of Microdochium bolleyi, a fungal endophyte of beachgrass.</title>
        <authorList>
            <consortium name="DOE Joint Genome Institute"/>
            <person name="David A.S."/>
            <person name="May G."/>
            <person name="Haridas S."/>
            <person name="Lim J."/>
            <person name="Wang M."/>
            <person name="Labutti K."/>
            <person name="Lipzen A."/>
            <person name="Barry K."/>
            <person name="Grigoriev I.V."/>
        </authorList>
    </citation>
    <scope>NUCLEOTIDE SEQUENCE [LARGE SCALE GENOMIC DNA]</scope>
    <source>
        <strain evidence="3">J235TASD1</strain>
    </source>
</reference>
<sequence length="235" mass="26044">MPWSHIIRPTPPNSSSASTKSEGVHINGTRAKELLSKFRVIGFRRVGNTVQPIIMDDPAEAQPDRREIVIDVQPVDSHDSPQASNSSRTHRRGSSSRRIPSITVMSADGSMTVNHSTRSGTIATKFDNFKHSLKRLSTGSVVSWYRKRFQKSEPNCPGRARTAFARLRGRNGHVRDRDGITQERARLATSSNSSPDSELPILGRLVLDEPNLGDEFSSQSVRFYSDGEVDFVSVS</sequence>
<dbReference type="Proteomes" id="UP000070501">
    <property type="component" value="Unassembled WGS sequence"/>
</dbReference>
<name>A0A136IRC8_9PEZI</name>
<evidence type="ECO:0000313" key="2">
    <source>
        <dbReference type="EMBL" id="KXJ87436.1"/>
    </source>
</evidence>
<evidence type="ECO:0000313" key="3">
    <source>
        <dbReference type="Proteomes" id="UP000070501"/>
    </source>
</evidence>
<dbReference type="InParanoid" id="A0A136IRC8"/>
<keyword evidence="3" id="KW-1185">Reference proteome</keyword>
<organism evidence="2 3">
    <name type="scientific">Microdochium bolleyi</name>
    <dbReference type="NCBI Taxonomy" id="196109"/>
    <lineage>
        <taxon>Eukaryota</taxon>
        <taxon>Fungi</taxon>
        <taxon>Dikarya</taxon>
        <taxon>Ascomycota</taxon>
        <taxon>Pezizomycotina</taxon>
        <taxon>Sordariomycetes</taxon>
        <taxon>Xylariomycetidae</taxon>
        <taxon>Xylariales</taxon>
        <taxon>Microdochiaceae</taxon>
        <taxon>Microdochium</taxon>
    </lineage>
</organism>
<proteinExistence type="predicted"/>
<gene>
    <name evidence="2" type="ORF">Micbo1qcDRAFT_208065</name>
</gene>
<accession>A0A136IRC8</accession>
<feature type="region of interest" description="Disordered" evidence="1">
    <location>
        <begin position="72"/>
        <end position="101"/>
    </location>
</feature>